<evidence type="ECO:0000256" key="1">
    <source>
        <dbReference type="ARBA" id="ARBA00004651"/>
    </source>
</evidence>
<evidence type="ECO:0000256" key="6">
    <source>
        <dbReference type="ARBA" id="ARBA00023136"/>
    </source>
</evidence>
<comment type="similarity">
    <text evidence="7">Belongs to the binding-protein-dependent transport system permease family.</text>
</comment>
<evidence type="ECO:0000256" key="4">
    <source>
        <dbReference type="ARBA" id="ARBA00022692"/>
    </source>
</evidence>
<feature type="transmembrane region" description="Helical" evidence="7">
    <location>
        <begin position="185"/>
        <end position="207"/>
    </location>
</feature>
<protein>
    <submittedName>
        <fullName evidence="9">ABC transporter permease</fullName>
    </submittedName>
</protein>
<dbReference type="PANTHER" id="PTHR43163">
    <property type="entry name" value="DIPEPTIDE TRANSPORT SYSTEM PERMEASE PROTEIN DPPB-RELATED"/>
    <property type="match status" value="1"/>
</dbReference>
<dbReference type="CDD" id="cd06261">
    <property type="entry name" value="TM_PBP2"/>
    <property type="match status" value="1"/>
</dbReference>
<keyword evidence="2 7" id="KW-0813">Transport</keyword>
<feature type="transmembrane region" description="Helical" evidence="7">
    <location>
        <begin position="251"/>
        <end position="274"/>
    </location>
</feature>
<evidence type="ECO:0000313" key="10">
    <source>
        <dbReference type="Proteomes" id="UP001635816"/>
    </source>
</evidence>
<dbReference type="RefSeq" id="WP_409545853.1">
    <property type="nucleotide sequence ID" value="NZ_JBKBDD010000022.1"/>
</dbReference>
<keyword evidence="10" id="KW-1185">Reference proteome</keyword>
<feature type="transmembrane region" description="Helical" evidence="7">
    <location>
        <begin position="12"/>
        <end position="32"/>
    </location>
</feature>
<dbReference type="Proteomes" id="UP001635816">
    <property type="component" value="Unassembled WGS sequence"/>
</dbReference>
<feature type="transmembrane region" description="Helical" evidence="7">
    <location>
        <begin position="294"/>
        <end position="313"/>
    </location>
</feature>
<accession>A0ABW9LK23</accession>
<dbReference type="Gene3D" id="1.10.3720.10">
    <property type="entry name" value="MetI-like"/>
    <property type="match status" value="1"/>
</dbReference>
<keyword evidence="6 7" id="KW-0472">Membrane</keyword>
<evidence type="ECO:0000259" key="8">
    <source>
        <dbReference type="PROSITE" id="PS50928"/>
    </source>
</evidence>
<comment type="caution">
    <text evidence="9">The sequence shown here is derived from an EMBL/GenBank/DDBJ whole genome shotgun (WGS) entry which is preliminary data.</text>
</comment>
<gene>
    <name evidence="9" type="ORF">ACK4CT_34785</name>
</gene>
<keyword evidence="5 7" id="KW-1133">Transmembrane helix</keyword>
<feature type="domain" description="ABC transmembrane type-1" evidence="8">
    <location>
        <begin position="98"/>
        <end position="308"/>
    </location>
</feature>
<feature type="transmembrane region" description="Helical" evidence="7">
    <location>
        <begin position="102"/>
        <end position="122"/>
    </location>
</feature>
<dbReference type="InterPro" id="IPR035906">
    <property type="entry name" value="MetI-like_sf"/>
</dbReference>
<dbReference type="InterPro" id="IPR000515">
    <property type="entry name" value="MetI-like"/>
</dbReference>
<proteinExistence type="inferred from homology"/>
<dbReference type="PROSITE" id="PS50928">
    <property type="entry name" value="ABC_TM1"/>
    <property type="match status" value="1"/>
</dbReference>
<feature type="transmembrane region" description="Helical" evidence="7">
    <location>
        <begin position="143"/>
        <end position="165"/>
    </location>
</feature>
<dbReference type="EMBL" id="JBKBDD010000022">
    <property type="protein sequence ID" value="MFN6548343.1"/>
    <property type="molecule type" value="Genomic_DNA"/>
</dbReference>
<dbReference type="Pfam" id="PF00528">
    <property type="entry name" value="BPD_transp_1"/>
    <property type="match status" value="1"/>
</dbReference>
<organism evidence="9 10">
    <name type="scientific">Mycolicibacterium nivoides</name>
    <dbReference type="NCBI Taxonomy" id="2487344"/>
    <lineage>
        <taxon>Bacteria</taxon>
        <taxon>Bacillati</taxon>
        <taxon>Actinomycetota</taxon>
        <taxon>Actinomycetes</taxon>
        <taxon>Mycobacteriales</taxon>
        <taxon>Mycobacteriaceae</taxon>
        <taxon>Mycolicibacterium</taxon>
    </lineage>
</organism>
<reference evidence="9 10" key="1">
    <citation type="submission" date="2024-12" db="EMBL/GenBank/DDBJ databases">
        <title>The coexistence of Mycolicibacterium septicum and Mycolicibacterium nivoides in clinical samples.</title>
        <authorList>
            <person name="Wang C."/>
            <person name="Feng Y."/>
            <person name="Zong Z."/>
        </authorList>
    </citation>
    <scope>NUCLEOTIDE SEQUENCE [LARGE SCALE GENOMIC DNA]</scope>
    <source>
        <strain evidence="9 10">120309</strain>
    </source>
</reference>
<evidence type="ECO:0000256" key="2">
    <source>
        <dbReference type="ARBA" id="ARBA00022448"/>
    </source>
</evidence>
<evidence type="ECO:0000313" key="9">
    <source>
        <dbReference type="EMBL" id="MFN6548343.1"/>
    </source>
</evidence>
<name>A0ABW9LK23_9MYCO</name>
<dbReference type="SUPFAM" id="SSF161098">
    <property type="entry name" value="MetI-like"/>
    <property type="match status" value="1"/>
</dbReference>
<dbReference type="PANTHER" id="PTHR43163:SF6">
    <property type="entry name" value="DIPEPTIDE TRANSPORT SYSTEM PERMEASE PROTEIN DPPB-RELATED"/>
    <property type="match status" value="1"/>
</dbReference>
<evidence type="ECO:0000256" key="5">
    <source>
        <dbReference type="ARBA" id="ARBA00022989"/>
    </source>
</evidence>
<comment type="subcellular location">
    <subcellularLocation>
        <location evidence="1 7">Cell membrane</location>
        <topology evidence="1 7">Multi-pass membrane protein</topology>
    </subcellularLocation>
</comment>
<evidence type="ECO:0000256" key="3">
    <source>
        <dbReference type="ARBA" id="ARBA00022475"/>
    </source>
</evidence>
<evidence type="ECO:0000256" key="7">
    <source>
        <dbReference type="RuleBase" id="RU363032"/>
    </source>
</evidence>
<sequence>MLRTGYVAKRVFFAAVTIFVSITLNFFLFRVMSGDAVSNMARVPHAGPELRHALTVEFGLDKSKFEQYLLYLRNLAEGNMGISFTYRRPVSELLMADLRNTILLVAVGTLASILLGTAAGVLSARKRDTPTDHINSGMAILAYGLPAQWLGLVVLIMFSGVLPSAGMSESFALGPQSLWAQISDVGRHMILPTLTLVLVGYGGYMLVVRSAMLETMSEDYILTARAKGLSPRRIVVRHAARNAMLPVVTQAALDFGYVVGGAVLVEIIFSWPGIGEALYAAISQRDYPMLQGGFLILTVSVVVMNLLADLLYYKLDPRVTE</sequence>
<keyword evidence="4 7" id="KW-0812">Transmembrane</keyword>
<keyword evidence="3" id="KW-1003">Cell membrane</keyword>